<feature type="non-terminal residue" evidence="2">
    <location>
        <position position="1"/>
    </location>
</feature>
<dbReference type="Proteomes" id="UP000799118">
    <property type="component" value="Unassembled WGS sequence"/>
</dbReference>
<evidence type="ECO:0000313" key="2">
    <source>
        <dbReference type="EMBL" id="KAE9399393.1"/>
    </source>
</evidence>
<sequence length="195" mass="21875">QWSAAQQVQFEERITRLTASAGFSLSWVENPEFRALIQEFMPYAKTPSRKVLTNRLLPKLAQTFRDRAQHDAQANNANVTAQCDGWSGVNHHHLIAFMITTNGKVRSVRVHDASKERKTAVNLLKLMLDVIAELETKWKVNVVAFTADASGESRKARKLLVQQRPSLVAPDCFAHQVLNKQLSSSPGSEAKHMCL</sequence>
<dbReference type="EMBL" id="ML769470">
    <property type="protein sequence ID" value="KAE9399393.1"/>
    <property type="molecule type" value="Genomic_DNA"/>
</dbReference>
<feature type="domain" description="DUF659" evidence="1">
    <location>
        <begin position="47"/>
        <end position="177"/>
    </location>
</feature>
<evidence type="ECO:0000259" key="1">
    <source>
        <dbReference type="Pfam" id="PF04937"/>
    </source>
</evidence>
<gene>
    <name evidence="2" type="ORF">BT96DRAFT_762325</name>
</gene>
<feature type="non-terminal residue" evidence="2">
    <location>
        <position position="195"/>
    </location>
</feature>
<evidence type="ECO:0000313" key="3">
    <source>
        <dbReference type="Proteomes" id="UP000799118"/>
    </source>
</evidence>
<dbReference type="InterPro" id="IPR007021">
    <property type="entry name" value="DUF659"/>
</dbReference>
<dbReference type="OrthoDB" id="2423954at2759"/>
<dbReference type="Pfam" id="PF04937">
    <property type="entry name" value="DUF659"/>
    <property type="match status" value="1"/>
</dbReference>
<reference evidence="2" key="1">
    <citation type="journal article" date="2019" name="Environ. Microbiol.">
        <title>Fungal ecological strategies reflected in gene transcription - a case study of two litter decomposers.</title>
        <authorList>
            <person name="Barbi F."/>
            <person name="Kohler A."/>
            <person name="Barry K."/>
            <person name="Baskaran P."/>
            <person name="Daum C."/>
            <person name="Fauchery L."/>
            <person name="Ihrmark K."/>
            <person name="Kuo A."/>
            <person name="LaButti K."/>
            <person name="Lipzen A."/>
            <person name="Morin E."/>
            <person name="Grigoriev I.V."/>
            <person name="Henrissat B."/>
            <person name="Lindahl B."/>
            <person name="Martin F."/>
        </authorList>
    </citation>
    <scope>NUCLEOTIDE SEQUENCE</scope>
    <source>
        <strain evidence="2">JB14</strain>
    </source>
</reference>
<accession>A0A6A4HN02</accession>
<organism evidence="2 3">
    <name type="scientific">Gymnopus androsaceus JB14</name>
    <dbReference type="NCBI Taxonomy" id="1447944"/>
    <lineage>
        <taxon>Eukaryota</taxon>
        <taxon>Fungi</taxon>
        <taxon>Dikarya</taxon>
        <taxon>Basidiomycota</taxon>
        <taxon>Agaricomycotina</taxon>
        <taxon>Agaricomycetes</taxon>
        <taxon>Agaricomycetidae</taxon>
        <taxon>Agaricales</taxon>
        <taxon>Marasmiineae</taxon>
        <taxon>Omphalotaceae</taxon>
        <taxon>Gymnopus</taxon>
    </lineage>
</organism>
<dbReference type="AlphaFoldDB" id="A0A6A4HN02"/>
<keyword evidence="3" id="KW-1185">Reference proteome</keyword>
<proteinExistence type="predicted"/>
<protein>
    <recommendedName>
        <fullName evidence="1">DUF659 domain-containing protein</fullName>
    </recommendedName>
</protein>
<name>A0A6A4HN02_9AGAR</name>